<feature type="domain" description="HTH gntR-type" evidence="4">
    <location>
        <begin position="9"/>
        <end position="76"/>
    </location>
</feature>
<dbReference type="GO" id="GO:0003700">
    <property type="term" value="F:DNA-binding transcription factor activity"/>
    <property type="evidence" value="ECO:0007669"/>
    <property type="project" value="InterPro"/>
</dbReference>
<dbReference type="PANTHER" id="PTHR43537:SF49">
    <property type="entry name" value="TRANSCRIPTIONAL REGULATORY PROTEIN"/>
    <property type="match status" value="1"/>
</dbReference>
<dbReference type="PANTHER" id="PTHR43537">
    <property type="entry name" value="TRANSCRIPTIONAL REGULATOR, GNTR FAMILY"/>
    <property type="match status" value="1"/>
</dbReference>
<dbReference type="CDD" id="cd07377">
    <property type="entry name" value="WHTH_GntR"/>
    <property type="match status" value="1"/>
</dbReference>
<dbReference type="FunCoup" id="A0A395JT01">
    <property type="interactions" value="51"/>
</dbReference>
<dbReference type="Pfam" id="PF07729">
    <property type="entry name" value="FCD"/>
    <property type="match status" value="1"/>
</dbReference>
<dbReference type="Gene3D" id="1.10.10.10">
    <property type="entry name" value="Winged helix-like DNA-binding domain superfamily/Winged helix DNA-binding domain"/>
    <property type="match status" value="1"/>
</dbReference>
<evidence type="ECO:0000256" key="2">
    <source>
        <dbReference type="ARBA" id="ARBA00023125"/>
    </source>
</evidence>
<dbReference type="InterPro" id="IPR036390">
    <property type="entry name" value="WH_DNA-bd_sf"/>
</dbReference>
<keyword evidence="2 5" id="KW-0238">DNA-binding</keyword>
<dbReference type="RefSeq" id="WP_113952317.1">
    <property type="nucleotide sequence ID" value="NZ_QNRT01000001.1"/>
</dbReference>
<dbReference type="InterPro" id="IPR008920">
    <property type="entry name" value="TF_FadR/GntR_C"/>
</dbReference>
<evidence type="ECO:0000256" key="1">
    <source>
        <dbReference type="ARBA" id="ARBA00023015"/>
    </source>
</evidence>
<evidence type="ECO:0000313" key="6">
    <source>
        <dbReference type="Proteomes" id="UP000253083"/>
    </source>
</evidence>
<dbReference type="InterPro" id="IPR036388">
    <property type="entry name" value="WH-like_DNA-bd_sf"/>
</dbReference>
<dbReference type="InterPro" id="IPR011711">
    <property type="entry name" value="GntR_C"/>
</dbReference>
<organism evidence="5 6">
    <name type="scientific">Arenicella xantha</name>
    <dbReference type="NCBI Taxonomy" id="644221"/>
    <lineage>
        <taxon>Bacteria</taxon>
        <taxon>Pseudomonadati</taxon>
        <taxon>Pseudomonadota</taxon>
        <taxon>Gammaproteobacteria</taxon>
        <taxon>Arenicellales</taxon>
        <taxon>Arenicellaceae</taxon>
        <taxon>Arenicella</taxon>
    </lineage>
</organism>
<dbReference type="SMART" id="SM00345">
    <property type="entry name" value="HTH_GNTR"/>
    <property type="match status" value="1"/>
</dbReference>
<dbReference type="InParanoid" id="A0A395JT01"/>
<keyword evidence="3" id="KW-0804">Transcription</keyword>
<comment type="caution">
    <text evidence="5">The sequence shown here is derived from an EMBL/GenBank/DDBJ whole genome shotgun (WGS) entry which is preliminary data.</text>
</comment>
<protein>
    <submittedName>
        <fullName evidence="5">DNA-binding GntR family transcriptional regulator</fullName>
    </submittedName>
</protein>
<reference evidence="5 6" key="1">
    <citation type="submission" date="2018-06" db="EMBL/GenBank/DDBJ databases">
        <title>Genomic Encyclopedia of Type Strains, Phase IV (KMG-IV): sequencing the most valuable type-strain genomes for metagenomic binning, comparative biology and taxonomic classification.</title>
        <authorList>
            <person name="Goeker M."/>
        </authorList>
    </citation>
    <scope>NUCLEOTIDE SEQUENCE [LARGE SCALE GENOMIC DNA]</scope>
    <source>
        <strain evidence="5 6">DSM 24032</strain>
    </source>
</reference>
<evidence type="ECO:0000313" key="5">
    <source>
        <dbReference type="EMBL" id="RBP52688.1"/>
    </source>
</evidence>
<dbReference type="AlphaFoldDB" id="A0A395JT01"/>
<dbReference type="Gene3D" id="1.20.120.530">
    <property type="entry name" value="GntR ligand-binding domain-like"/>
    <property type="match status" value="1"/>
</dbReference>
<dbReference type="EMBL" id="QNRT01000001">
    <property type="protein sequence ID" value="RBP52688.1"/>
    <property type="molecule type" value="Genomic_DNA"/>
</dbReference>
<dbReference type="GO" id="GO:0003677">
    <property type="term" value="F:DNA binding"/>
    <property type="evidence" value="ECO:0007669"/>
    <property type="project" value="UniProtKB-KW"/>
</dbReference>
<keyword evidence="1" id="KW-0805">Transcription regulation</keyword>
<name>A0A395JT01_9GAMM</name>
<dbReference type="OrthoDB" id="8689330at2"/>
<dbReference type="Proteomes" id="UP000253083">
    <property type="component" value="Unassembled WGS sequence"/>
</dbReference>
<proteinExistence type="predicted"/>
<dbReference type="InterPro" id="IPR000524">
    <property type="entry name" value="Tscrpt_reg_HTH_GntR"/>
</dbReference>
<dbReference type="Pfam" id="PF00392">
    <property type="entry name" value="GntR"/>
    <property type="match status" value="1"/>
</dbReference>
<dbReference type="PROSITE" id="PS50949">
    <property type="entry name" value="HTH_GNTR"/>
    <property type="match status" value="1"/>
</dbReference>
<evidence type="ECO:0000256" key="3">
    <source>
        <dbReference type="ARBA" id="ARBA00023163"/>
    </source>
</evidence>
<dbReference type="SUPFAM" id="SSF46785">
    <property type="entry name" value="Winged helix' DNA-binding domain"/>
    <property type="match status" value="1"/>
</dbReference>
<dbReference type="SUPFAM" id="SSF48008">
    <property type="entry name" value="GntR ligand-binding domain-like"/>
    <property type="match status" value="1"/>
</dbReference>
<accession>A0A395JT01</accession>
<keyword evidence="6" id="KW-1185">Reference proteome</keyword>
<evidence type="ECO:0000259" key="4">
    <source>
        <dbReference type="PROSITE" id="PS50949"/>
    </source>
</evidence>
<gene>
    <name evidence="5" type="ORF">DFR28_10170</name>
</gene>
<dbReference type="SMART" id="SM00895">
    <property type="entry name" value="FCD"/>
    <property type="match status" value="1"/>
</dbReference>
<sequence length="223" mass="25302">MSHAPSFANTLSSELTDTLRDAIITGEIPQGAKLSETKLAKELDVSRGPLREAIRRLEGMNLIQHIPQQGARVVTLSMELVLQIYETREALESKAVALAALNMSSQEIDQLHRLIDAQSKHMRENSGAFIPAESDYAFHETIIRGSKNKVIEAALLRELYNLIKMFRYQNEFARNSSTNSLIEHRQIVYAIELRDAQLAEVTMRRHIVHARERIQRRMSASAI</sequence>